<dbReference type="RefSeq" id="WP_198642751.1">
    <property type="nucleotide sequence ID" value="NZ_JAEHSL010000055.1"/>
</dbReference>
<organism evidence="1 2">
    <name type="scientific">Serratia proteamaculans</name>
    <dbReference type="NCBI Taxonomy" id="28151"/>
    <lineage>
        <taxon>Bacteria</taxon>
        <taxon>Pseudomonadati</taxon>
        <taxon>Pseudomonadota</taxon>
        <taxon>Gammaproteobacteria</taxon>
        <taxon>Enterobacterales</taxon>
        <taxon>Yersiniaceae</taxon>
        <taxon>Serratia</taxon>
    </lineage>
</organism>
<dbReference type="Pfam" id="PF14350">
    <property type="entry name" value="Beta_protein"/>
    <property type="match status" value="1"/>
</dbReference>
<gene>
    <name evidence="1" type="ORF">JEQ07_25055</name>
</gene>
<proteinExistence type="predicted"/>
<sequence>MYSYIPFLKLKVSEIGALKELKESKKKELVPFFDFPRKKPKKSRYDEAAKKDKNELFYNDLNRLESKFRTNLGWLNEFYLDNYDVEDGISISKRYNYFDIIEKFSKFGMIPVIALDRHPEHINSIYEGFKNGVFVRKNVAMRLTRDFFCNYILFKDELIDVIDGLLPFIDNVDFIFDCRVCKEDDSKLVSKQIIDFINNLIKDKSEIPLGRVITTGSMIPASISELIETQSEMDVLREEIRIYSEVHKAFQNETNIHFGDYGAVSPDYSDVELFDEDMQNVTTAKIIYPYDDRIYIRRGGRVKGDKYQYNVFAEYIVSKSGFYRGVDYSSGDLYLHQKANYEGKSVTAASIVKPLVNLHLSYMILER</sequence>
<evidence type="ECO:0008006" key="3">
    <source>
        <dbReference type="Google" id="ProtNLM"/>
    </source>
</evidence>
<keyword evidence="2" id="KW-1185">Reference proteome</keyword>
<protein>
    <recommendedName>
        <fullName evidence="3">Beta family protein</fullName>
    </recommendedName>
</protein>
<dbReference type="InterPro" id="IPR025683">
    <property type="entry name" value="Protein_beta"/>
</dbReference>
<evidence type="ECO:0000313" key="1">
    <source>
        <dbReference type="EMBL" id="MBI6183646.1"/>
    </source>
</evidence>
<comment type="caution">
    <text evidence="1">The sequence shown here is derived from an EMBL/GenBank/DDBJ whole genome shotgun (WGS) entry which is preliminary data.</text>
</comment>
<name>A0ABS0TZ48_SERPR</name>
<dbReference type="Proteomes" id="UP000639004">
    <property type="component" value="Unassembled WGS sequence"/>
</dbReference>
<reference evidence="1 2" key="1">
    <citation type="submission" date="2020-12" db="EMBL/GenBank/DDBJ databases">
        <title>Enhanced detection system for hospital associated transmission using whole genome sequencing surveillance.</title>
        <authorList>
            <person name="Harrison L.H."/>
            <person name="Van Tyne D."/>
            <person name="Marsh J.W."/>
            <person name="Griffith M.P."/>
            <person name="Snyder D.J."/>
            <person name="Cooper V.S."/>
            <person name="Mustapha M."/>
        </authorList>
    </citation>
    <scope>NUCLEOTIDE SEQUENCE [LARGE SCALE GENOMIC DNA]</scope>
    <source>
        <strain evidence="1 2">SER00238</strain>
    </source>
</reference>
<dbReference type="EMBL" id="JAEHSL010000055">
    <property type="protein sequence ID" value="MBI6183646.1"/>
    <property type="molecule type" value="Genomic_DNA"/>
</dbReference>
<evidence type="ECO:0000313" key="2">
    <source>
        <dbReference type="Proteomes" id="UP000639004"/>
    </source>
</evidence>
<accession>A0ABS0TZ48</accession>